<dbReference type="InterPro" id="IPR009030">
    <property type="entry name" value="Growth_fac_rcpt_cys_sf"/>
</dbReference>
<keyword evidence="1 5" id="KW-0245">EGF-like domain</keyword>
<gene>
    <name evidence="8" type="ORF">LSH36_267g03077</name>
</gene>
<dbReference type="PANTHER" id="PTHR10199:SF100">
    <property type="entry name" value="THROMBOSPONDIN, ISOFORM A"/>
    <property type="match status" value="1"/>
</dbReference>
<dbReference type="PROSITE" id="PS50026">
    <property type="entry name" value="EGF_3"/>
    <property type="match status" value="1"/>
</dbReference>
<dbReference type="AlphaFoldDB" id="A0AAD9JLZ7"/>
<evidence type="ECO:0000256" key="2">
    <source>
        <dbReference type="ARBA" id="ARBA00022737"/>
    </source>
</evidence>
<evidence type="ECO:0000256" key="6">
    <source>
        <dbReference type="SAM" id="SignalP"/>
    </source>
</evidence>
<feature type="chain" id="PRO_5042066408" description="EGF-like domain-containing protein" evidence="6">
    <location>
        <begin position="30"/>
        <end position="465"/>
    </location>
</feature>
<dbReference type="Gene3D" id="2.10.25.10">
    <property type="entry name" value="Laminin"/>
    <property type="match status" value="3"/>
</dbReference>
<reference evidence="8" key="1">
    <citation type="journal article" date="2023" name="Mol. Biol. Evol.">
        <title>Third-Generation Sequencing Reveals the Adaptive Role of the Epigenome in Three Deep-Sea Polychaetes.</title>
        <authorList>
            <person name="Perez M."/>
            <person name="Aroh O."/>
            <person name="Sun Y."/>
            <person name="Lan Y."/>
            <person name="Juniper S.K."/>
            <person name="Young C.R."/>
            <person name="Angers B."/>
            <person name="Qian P.Y."/>
        </authorList>
    </citation>
    <scope>NUCLEOTIDE SEQUENCE</scope>
    <source>
        <strain evidence="8">P08H-3</strain>
    </source>
</reference>
<protein>
    <recommendedName>
        <fullName evidence="7">EGF-like domain-containing protein</fullName>
    </recommendedName>
</protein>
<dbReference type="SMART" id="SM00181">
    <property type="entry name" value="EGF"/>
    <property type="match status" value="4"/>
</dbReference>
<evidence type="ECO:0000256" key="1">
    <source>
        <dbReference type="ARBA" id="ARBA00022536"/>
    </source>
</evidence>
<organism evidence="8 9">
    <name type="scientific">Paralvinella palmiformis</name>
    <dbReference type="NCBI Taxonomy" id="53620"/>
    <lineage>
        <taxon>Eukaryota</taxon>
        <taxon>Metazoa</taxon>
        <taxon>Spiralia</taxon>
        <taxon>Lophotrochozoa</taxon>
        <taxon>Annelida</taxon>
        <taxon>Polychaeta</taxon>
        <taxon>Sedentaria</taxon>
        <taxon>Canalipalpata</taxon>
        <taxon>Terebellida</taxon>
        <taxon>Terebelliformia</taxon>
        <taxon>Alvinellidae</taxon>
        <taxon>Paralvinella</taxon>
    </lineage>
</organism>
<dbReference type="GO" id="GO:0005509">
    <property type="term" value="F:calcium ion binding"/>
    <property type="evidence" value="ECO:0007669"/>
    <property type="project" value="InterPro"/>
</dbReference>
<keyword evidence="6" id="KW-0732">Signal</keyword>
<sequence>MFNKERRLSSARGCHISGIVAIVMTLCSGCSPTPNGVKRVPPEAIWRLIRTSETLIINGSIPTRERIPAHVTILKVSDSERSTLSVSWDSRHQTDLGTPVFRSPAFPLSIRCFNNPMPRQSDSSISRRPGILRPGNRCLHHLDDQNGQSGVIQVYIHCSRIDPDYRGVRFSRLMDNNSLIKINRNFDVFVGDISAAITCVECESMSRDEPRQRYRPERGVPCRDTASGFECGPCPPGFISGDGRSGSCRRISCRDDPCYPGTLCTDTTDGPVCGRCPDDDPCYPGVECRDYDEGFQCGACPRGYIGDGTRTGCRRSSVRCDTNPCYTGVQCRDTPEGFRCGACPDGFTGDGITCTDINECIDVQPCDPMTKCQNLSPGFMCSDCPPGYTSPKIHGVGIEYAKTHKQVCGDIDECTKDNGGCVPNSACFNTLCKIGWAGNGKINLDYLAKIGSNNRSICSGTCCKC</sequence>
<dbReference type="InterPro" id="IPR000742">
    <property type="entry name" value="EGF"/>
</dbReference>
<dbReference type="FunFam" id="2.10.25.10:FF:000027">
    <property type="entry name" value="Thrombospondin 3"/>
    <property type="match status" value="1"/>
</dbReference>
<keyword evidence="4" id="KW-1015">Disulfide bond</keyword>
<dbReference type="CDD" id="cd00054">
    <property type="entry name" value="EGF_CA"/>
    <property type="match status" value="1"/>
</dbReference>
<dbReference type="Pfam" id="PF12662">
    <property type="entry name" value="cEGF"/>
    <property type="match status" value="1"/>
</dbReference>
<comment type="caution">
    <text evidence="5">Lacks conserved residue(s) required for the propagation of feature annotation.</text>
</comment>
<dbReference type="InterPro" id="IPR001881">
    <property type="entry name" value="EGF-like_Ca-bd_dom"/>
</dbReference>
<evidence type="ECO:0000313" key="8">
    <source>
        <dbReference type="EMBL" id="KAK2154500.1"/>
    </source>
</evidence>
<dbReference type="PANTHER" id="PTHR10199">
    <property type="entry name" value="THROMBOSPONDIN"/>
    <property type="match status" value="1"/>
</dbReference>
<dbReference type="SMART" id="SM00179">
    <property type="entry name" value="EGF_CA"/>
    <property type="match status" value="4"/>
</dbReference>
<evidence type="ECO:0000313" key="9">
    <source>
        <dbReference type="Proteomes" id="UP001208570"/>
    </source>
</evidence>
<feature type="signal peptide" evidence="6">
    <location>
        <begin position="1"/>
        <end position="29"/>
    </location>
</feature>
<keyword evidence="3" id="KW-0106">Calcium</keyword>
<accession>A0AAD9JLZ7</accession>
<evidence type="ECO:0000256" key="4">
    <source>
        <dbReference type="ARBA" id="ARBA00023157"/>
    </source>
</evidence>
<dbReference type="PROSITE" id="PS01187">
    <property type="entry name" value="EGF_CA"/>
    <property type="match status" value="1"/>
</dbReference>
<feature type="domain" description="EGF-like" evidence="7">
    <location>
        <begin position="316"/>
        <end position="355"/>
    </location>
</feature>
<keyword evidence="2" id="KW-0677">Repeat</keyword>
<evidence type="ECO:0000256" key="3">
    <source>
        <dbReference type="ARBA" id="ARBA00022837"/>
    </source>
</evidence>
<dbReference type="EMBL" id="JAODUP010000267">
    <property type="protein sequence ID" value="KAK2154500.1"/>
    <property type="molecule type" value="Genomic_DNA"/>
</dbReference>
<proteinExistence type="predicted"/>
<dbReference type="FunFam" id="2.10.25.10:FF:000025">
    <property type="entry name" value="Thrombospondin 3"/>
    <property type="match status" value="1"/>
</dbReference>
<dbReference type="InterPro" id="IPR026823">
    <property type="entry name" value="cEGF"/>
</dbReference>
<evidence type="ECO:0000259" key="7">
    <source>
        <dbReference type="PROSITE" id="PS50026"/>
    </source>
</evidence>
<dbReference type="SUPFAM" id="SSF57184">
    <property type="entry name" value="Growth factor receptor domain"/>
    <property type="match status" value="1"/>
</dbReference>
<keyword evidence="9" id="KW-1185">Reference proteome</keyword>
<dbReference type="InterPro" id="IPR018097">
    <property type="entry name" value="EGF_Ca-bd_CS"/>
</dbReference>
<evidence type="ECO:0000256" key="5">
    <source>
        <dbReference type="PROSITE-ProRule" id="PRU00076"/>
    </source>
</evidence>
<comment type="caution">
    <text evidence="8">The sequence shown here is derived from an EMBL/GenBank/DDBJ whole genome shotgun (WGS) entry which is preliminary data.</text>
</comment>
<name>A0AAD9JLZ7_9ANNE</name>
<dbReference type="Proteomes" id="UP001208570">
    <property type="component" value="Unassembled WGS sequence"/>
</dbReference>